<comment type="caution">
    <text evidence="1">The sequence shown here is derived from an EMBL/GenBank/DDBJ whole genome shotgun (WGS) entry which is preliminary data.</text>
</comment>
<sequence length="132" mass="14939">MAFKFNPNLDYQNDAVKAVVDLFKGQESTYSNLTVYDSVEYPTHMVMCGRTEENENGVGNKLLLDEDEIVENLREVQKQNHLKEYTGQLKKNNLNFAVEMETGTRVIIVIGCINVLVSRVSGTLVRYNSCIA</sequence>
<proteinExistence type="predicted"/>
<protein>
    <submittedName>
        <fullName evidence="1">Uncharacterized protein</fullName>
    </submittedName>
</protein>
<evidence type="ECO:0000313" key="1">
    <source>
        <dbReference type="EMBL" id="NLJ18578.1"/>
    </source>
</evidence>
<evidence type="ECO:0000313" key="2">
    <source>
        <dbReference type="Proteomes" id="UP000541058"/>
    </source>
</evidence>
<gene>
    <name evidence="1" type="ORF">GX355_06920</name>
</gene>
<accession>A0A7X8C485</accession>
<dbReference type="Proteomes" id="UP000541058">
    <property type="component" value="Unassembled WGS sequence"/>
</dbReference>
<dbReference type="RefSeq" id="WP_276648619.1">
    <property type="nucleotide sequence ID" value="NZ_JAAYSM010000217.1"/>
</dbReference>
<organism evidence="1 2">
    <name type="scientific">Globicatella sulfidifaciens</name>
    <dbReference type="NCBI Taxonomy" id="136093"/>
    <lineage>
        <taxon>Bacteria</taxon>
        <taxon>Bacillati</taxon>
        <taxon>Bacillota</taxon>
        <taxon>Bacilli</taxon>
        <taxon>Lactobacillales</taxon>
        <taxon>Aerococcaceae</taxon>
        <taxon>Globicatella</taxon>
    </lineage>
</organism>
<dbReference type="AlphaFoldDB" id="A0A7X8C485"/>
<name>A0A7X8C485_9LACT</name>
<dbReference type="EMBL" id="JAAYSM010000217">
    <property type="protein sequence ID" value="NLJ18578.1"/>
    <property type="molecule type" value="Genomic_DNA"/>
</dbReference>
<reference evidence="1 2" key="1">
    <citation type="journal article" date="2020" name="Biotechnol. Biofuels">
        <title>New insights from the biogas microbiome by comprehensive genome-resolved metagenomics of nearly 1600 species originating from multiple anaerobic digesters.</title>
        <authorList>
            <person name="Campanaro S."/>
            <person name="Treu L."/>
            <person name="Rodriguez-R L.M."/>
            <person name="Kovalovszki A."/>
            <person name="Ziels R.M."/>
            <person name="Maus I."/>
            <person name="Zhu X."/>
            <person name="Kougias P.G."/>
            <person name="Basile A."/>
            <person name="Luo G."/>
            <person name="Schluter A."/>
            <person name="Konstantinidis K.T."/>
            <person name="Angelidaki I."/>
        </authorList>
    </citation>
    <scope>NUCLEOTIDE SEQUENCE [LARGE SCALE GENOMIC DNA]</scope>
    <source>
        <strain evidence="1">AS23ysBPME_34</strain>
    </source>
</reference>